<evidence type="ECO:0000313" key="1">
    <source>
        <dbReference type="EMBL" id="KAJ8885820.1"/>
    </source>
</evidence>
<keyword evidence="2" id="KW-1185">Reference proteome</keyword>
<name>A0ABQ9HNR4_9NEOP</name>
<dbReference type="InterPro" id="IPR036397">
    <property type="entry name" value="RNaseH_sf"/>
</dbReference>
<proteinExistence type="predicted"/>
<evidence type="ECO:0000313" key="2">
    <source>
        <dbReference type="Proteomes" id="UP001159363"/>
    </source>
</evidence>
<gene>
    <name evidence="1" type="ORF">PR048_012025</name>
</gene>
<protein>
    <submittedName>
        <fullName evidence="1">Uncharacterized protein</fullName>
    </submittedName>
</protein>
<dbReference type="Proteomes" id="UP001159363">
    <property type="component" value="Chromosome X"/>
</dbReference>
<sequence length="407" mass="45076">MMWLQLFAVPTHFDVDVRENLDNRFPNRGIGRGGPVSWPLRSLDLTPLDFFPMGYIKSLVYETPAKTEEELSLMSCLSMSHLDEPDMILSGVAPKISHVGIMPDDAAGGRVFSGISHFPHTCIPELLHTHFTSPSLAVKNWMLRAAQISPRLVWYVRWQGLGLVARLVLADMLDYRLTALSLQSCDHDILKCPVGSQYIAIFVAKLKMPSEMVRDRTAEPRIARLIDLLAIVTQAGTRVYKTASLWIMTMSIVPQLTIHLIIAALQILLLLNSWFNDFCFANMVGPPPTVGLASTALIICTAGWCRQFVPCLGQLHSTVGYIDSSRQLGRGDDLVGGAGHCMELKMNWFVGHWIMRKKPMLHAATIADLGVGVQISLFCDETVFNIAIVTFVGHNGVVVTIRPLGDD</sequence>
<organism evidence="1 2">
    <name type="scientific">Dryococelus australis</name>
    <dbReference type="NCBI Taxonomy" id="614101"/>
    <lineage>
        <taxon>Eukaryota</taxon>
        <taxon>Metazoa</taxon>
        <taxon>Ecdysozoa</taxon>
        <taxon>Arthropoda</taxon>
        <taxon>Hexapoda</taxon>
        <taxon>Insecta</taxon>
        <taxon>Pterygota</taxon>
        <taxon>Neoptera</taxon>
        <taxon>Polyneoptera</taxon>
        <taxon>Phasmatodea</taxon>
        <taxon>Verophasmatodea</taxon>
        <taxon>Anareolatae</taxon>
        <taxon>Phasmatidae</taxon>
        <taxon>Eurycanthinae</taxon>
        <taxon>Dryococelus</taxon>
    </lineage>
</organism>
<dbReference type="EMBL" id="JARBHB010000004">
    <property type="protein sequence ID" value="KAJ8885820.1"/>
    <property type="molecule type" value="Genomic_DNA"/>
</dbReference>
<dbReference type="PANTHER" id="PTHR47326">
    <property type="entry name" value="TRANSPOSABLE ELEMENT TC3 TRANSPOSASE-LIKE PROTEIN"/>
    <property type="match status" value="1"/>
</dbReference>
<reference evidence="1 2" key="1">
    <citation type="submission" date="2023-02" db="EMBL/GenBank/DDBJ databases">
        <title>LHISI_Scaffold_Assembly.</title>
        <authorList>
            <person name="Stuart O.P."/>
            <person name="Cleave R."/>
            <person name="Magrath M.J.L."/>
            <person name="Mikheyev A.S."/>
        </authorList>
    </citation>
    <scope>NUCLEOTIDE SEQUENCE [LARGE SCALE GENOMIC DNA]</scope>
    <source>
        <strain evidence="1">Daus_M_001</strain>
        <tissue evidence="1">Leg muscle</tissue>
    </source>
</reference>
<dbReference type="PANTHER" id="PTHR47326:SF1">
    <property type="entry name" value="HTH PSQ-TYPE DOMAIN-CONTAINING PROTEIN"/>
    <property type="match status" value="1"/>
</dbReference>
<dbReference type="Gene3D" id="3.30.420.10">
    <property type="entry name" value="Ribonuclease H-like superfamily/Ribonuclease H"/>
    <property type="match status" value="1"/>
</dbReference>
<comment type="caution">
    <text evidence="1">The sequence shown here is derived from an EMBL/GenBank/DDBJ whole genome shotgun (WGS) entry which is preliminary data.</text>
</comment>
<accession>A0ABQ9HNR4</accession>